<dbReference type="InterPro" id="IPR036280">
    <property type="entry name" value="Multihaem_cyt_sf"/>
</dbReference>
<accession>A0A3N0BIW2</accession>
<evidence type="ECO:0000313" key="2">
    <source>
        <dbReference type="EMBL" id="RNL48168.1"/>
    </source>
</evidence>
<dbReference type="RefSeq" id="WP_123191543.1">
    <property type="nucleotide sequence ID" value="NZ_QICD01000003.1"/>
</dbReference>
<dbReference type="PROSITE" id="PS51257">
    <property type="entry name" value="PROKAR_LIPOPROTEIN"/>
    <property type="match status" value="1"/>
</dbReference>
<sequence length="110" mass="11175">MKKKAIATALVLTMTLGVGALAGCSTERAGYAGNDDIPPGAAPLMPPTHVGRADSLGAAGCYGCHGANDQANPMLNGATALPDDHYKDGDVGSKQIEPTREQCITCHPQG</sequence>
<dbReference type="SUPFAM" id="SSF48695">
    <property type="entry name" value="Multiheme cytochromes"/>
    <property type="match status" value="1"/>
</dbReference>
<evidence type="ECO:0000256" key="1">
    <source>
        <dbReference type="SAM" id="SignalP"/>
    </source>
</evidence>
<keyword evidence="3" id="KW-1185">Reference proteome</keyword>
<dbReference type="EMBL" id="QICD01000003">
    <property type="protein sequence ID" value="RNL48168.1"/>
    <property type="molecule type" value="Genomic_DNA"/>
</dbReference>
<comment type="caution">
    <text evidence="2">The sequence shown here is derived from an EMBL/GenBank/DDBJ whole genome shotgun (WGS) entry which is preliminary data.</text>
</comment>
<feature type="chain" id="PRO_5018019813" description="Diheme cytochrome c NapB" evidence="1">
    <location>
        <begin position="23"/>
        <end position="110"/>
    </location>
</feature>
<reference evidence="3" key="1">
    <citation type="submission" date="2018-05" db="EMBL/GenBank/DDBJ databases">
        <title>Genome Sequencing of selected type strains of the family Eggerthellaceae.</title>
        <authorList>
            <person name="Danylec N."/>
            <person name="Stoll D.A."/>
            <person name="Doetsch A."/>
            <person name="Huch M."/>
        </authorList>
    </citation>
    <scope>NUCLEOTIDE SEQUENCE [LARGE SCALE GENOMIC DNA]</scope>
    <source>
        <strain evidence="3">DSM 16106</strain>
    </source>
</reference>
<dbReference type="AlphaFoldDB" id="A0A3N0BIW2"/>
<keyword evidence="1" id="KW-0732">Signal</keyword>
<feature type="signal peptide" evidence="1">
    <location>
        <begin position="1"/>
        <end position="22"/>
    </location>
</feature>
<dbReference type="OrthoDB" id="3197389at2"/>
<proteinExistence type="predicted"/>
<protein>
    <recommendedName>
        <fullName evidence="4">Diheme cytochrome c NapB</fullName>
    </recommendedName>
</protein>
<organism evidence="2 3">
    <name type="scientific">Paraeggerthella hongkongensis</name>
    <dbReference type="NCBI Taxonomy" id="230658"/>
    <lineage>
        <taxon>Bacteria</taxon>
        <taxon>Bacillati</taxon>
        <taxon>Actinomycetota</taxon>
        <taxon>Coriobacteriia</taxon>
        <taxon>Eggerthellales</taxon>
        <taxon>Eggerthellaceae</taxon>
        <taxon>Paraeggerthella</taxon>
    </lineage>
</organism>
<gene>
    <name evidence="2" type="ORF">DMP08_03175</name>
</gene>
<name>A0A3N0BIW2_9ACTN</name>
<dbReference type="Proteomes" id="UP000278632">
    <property type="component" value="Unassembled WGS sequence"/>
</dbReference>
<evidence type="ECO:0000313" key="3">
    <source>
        <dbReference type="Proteomes" id="UP000278632"/>
    </source>
</evidence>
<dbReference type="Gene3D" id="1.10.1130.10">
    <property type="entry name" value="Flavocytochrome C3, Chain A"/>
    <property type="match status" value="1"/>
</dbReference>
<evidence type="ECO:0008006" key="4">
    <source>
        <dbReference type="Google" id="ProtNLM"/>
    </source>
</evidence>